<dbReference type="InterPro" id="IPR002355">
    <property type="entry name" value="Cu_oxidase_Cu_BS"/>
</dbReference>
<evidence type="ECO:0000256" key="6">
    <source>
        <dbReference type="ARBA" id="ARBA00022523"/>
    </source>
</evidence>
<dbReference type="EMBL" id="FN595772">
    <property type="protein sequence ID" value="CCB52331.1"/>
    <property type="molecule type" value="Genomic_DNA"/>
</dbReference>
<dbReference type="GO" id="GO:0052716">
    <property type="term" value="F:hydroquinone:oxygen oxidoreductase activity"/>
    <property type="evidence" value="ECO:0007669"/>
    <property type="project" value="UniProtKB-EC"/>
</dbReference>
<dbReference type="InterPro" id="IPR001117">
    <property type="entry name" value="Cu-oxidase_2nd"/>
</dbReference>
<dbReference type="EC" id="1.10.3.2" evidence="5"/>
<keyword evidence="9" id="KW-0677">Repeat</keyword>
<comment type="similarity">
    <text evidence="4">Belongs to the multicopper oxidase family.</text>
</comment>
<evidence type="ECO:0000256" key="4">
    <source>
        <dbReference type="ARBA" id="ARBA00010609"/>
    </source>
</evidence>
<evidence type="ECO:0000313" key="16">
    <source>
        <dbReference type="EMBL" id="CCB52331.1"/>
    </source>
</evidence>
<evidence type="ECO:0000256" key="5">
    <source>
        <dbReference type="ARBA" id="ARBA00012297"/>
    </source>
</evidence>
<keyword evidence="6" id="KW-0052">Apoplast</keyword>
<evidence type="ECO:0000256" key="9">
    <source>
        <dbReference type="ARBA" id="ARBA00022737"/>
    </source>
</evidence>
<name>F6HJD2_VITVI</name>
<dbReference type="Proteomes" id="UP000009183">
    <property type="component" value="Chromosome 18, unordered"/>
</dbReference>
<protein>
    <recommendedName>
        <fullName evidence="5">laccase</fullName>
        <ecNumber evidence="5">1.10.3.2</ecNumber>
    </recommendedName>
</protein>
<evidence type="ECO:0000256" key="3">
    <source>
        <dbReference type="ARBA" id="ARBA00004271"/>
    </source>
</evidence>
<dbReference type="CDD" id="cd13875">
    <property type="entry name" value="CuRO_2_LCC_plant"/>
    <property type="match status" value="1"/>
</dbReference>
<dbReference type="InterPro" id="IPR045087">
    <property type="entry name" value="Cu-oxidase_fam"/>
</dbReference>
<dbReference type="InParanoid" id="F6HJD2"/>
<dbReference type="OrthoDB" id="2121828at2759"/>
<dbReference type="AlphaFoldDB" id="F6HJD2"/>
<dbReference type="InterPro" id="IPR011706">
    <property type="entry name" value="Cu-oxidase_C"/>
</dbReference>
<reference evidence="17" key="1">
    <citation type="journal article" date="2007" name="Nature">
        <title>The grapevine genome sequence suggests ancestral hexaploidization in major angiosperm phyla.</title>
        <authorList>
            <consortium name="The French-Italian Public Consortium for Grapevine Genome Characterization."/>
            <person name="Jaillon O."/>
            <person name="Aury J.-M."/>
            <person name="Noel B."/>
            <person name="Policriti A."/>
            <person name="Clepet C."/>
            <person name="Casagrande A."/>
            <person name="Choisne N."/>
            <person name="Aubourg S."/>
            <person name="Vitulo N."/>
            <person name="Jubin C."/>
            <person name="Vezzi A."/>
            <person name="Legeai F."/>
            <person name="Hugueney P."/>
            <person name="Dasilva C."/>
            <person name="Horner D."/>
            <person name="Mica E."/>
            <person name="Jublot D."/>
            <person name="Poulain J."/>
            <person name="Bruyere C."/>
            <person name="Billault A."/>
            <person name="Segurens B."/>
            <person name="Gouyvenoux M."/>
            <person name="Ugarte E."/>
            <person name="Cattonaro F."/>
            <person name="Anthouard V."/>
            <person name="Vico V."/>
            <person name="Del Fabbro C."/>
            <person name="Alaux M."/>
            <person name="Di Gaspero G."/>
            <person name="Dumas V."/>
            <person name="Felice N."/>
            <person name="Paillard S."/>
            <person name="Juman I."/>
            <person name="Moroldo M."/>
            <person name="Scalabrin S."/>
            <person name="Canaguier A."/>
            <person name="Le Clainche I."/>
            <person name="Malacrida G."/>
            <person name="Durand E."/>
            <person name="Pesole G."/>
            <person name="Laucou V."/>
            <person name="Chatelet P."/>
            <person name="Merdinoglu D."/>
            <person name="Delledonne M."/>
            <person name="Pezzotti M."/>
            <person name="Lecharny A."/>
            <person name="Scarpelli C."/>
            <person name="Artiguenave F."/>
            <person name="Pe M.E."/>
            <person name="Valle G."/>
            <person name="Morgante M."/>
            <person name="Caboche M."/>
            <person name="Adam-Blondon A.-F."/>
            <person name="Weissenbach J."/>
            <person name="Quetier F."/>
            <person name="Wincker P."/>
        </authorList>
    </citation>
    <scope>NUCLEOTIDE SEQUENCE [LARGE SCALE GENOMIC DNA]</scope>
    <source>
        <strain evidence="17">cv. Pinot noir / PN40024</strain>
    </source>
</reference>
<evidence type="ECO:0000256" key="2">
    <source>
        <dbReference type="ARBA" id="ARBA00001935"/>
    </source>
</evidence>
<dbReference type="GO" id="GO:0046274">
    <property type="term" value="P:lignin catabolic process"/>
    <property type="evidence" value="ECO:0007669"/>
    <property type="project" value="UniProtKB-KW"/>
</dbReference>
<dbReference type="GO" id="GO:0048046">
    <property type="term" value="C:apoplast"/>
    <property type="evidence" value="ECO:0007669"/>
    <property type="project" value="UniProtKB-SubCell"/>
</dbReference>
<keyword evidence="13" id="KW-0439">Lignin degradation</keyword>
<dbReference type="PANTHER" id="PTHR11709:SF261">
    <property type="entry name" value="LACCASE"/>
    <property type="match status" value="1"/>
</dbReference>
<dbReference type="PANTHER" id="PTHR11709">
    <property type="entry name" value="MULTI-COPPER OXIDASE"/>
    <property type="match status" value="1"/>
</dbReference>
<gene>
    <name evidence="16" type="ordered locus">VIT_18s0001g02290</name>
</gene>
<feature type="domain" description="Plastocyanin-like" evidence="15">
    <location>
        <begin position="554"/>
        <end position="678"/>
    </location>
</feature>
<evidence type="ECO:0000256" key="8">
    <source>
        <dbReference type="ARBA" id="ARBA00022723"/>
    </source>
</evidence>
<dbReference type="SUPFAM" id="SSF49503">
    <property type="entry name" value="Cupredoxins"/>
    <property type="match status" value="4"/>
</dbReference>
<evidence type="ECO:0000256" key="1">
    <source>
        <dbReference type="ARBA" id="ARBA00000349"/>
    </source>
</evidence>
<keyword evidence="8" id="KW-0479">Metal-binding</keyword>
<dbReference type="Gene3D" id="2.60.40.420">
    <property type="entry name" value="Cupredoxins - blue copper proteins"/>
    <property type="match status" value="4"/>
</dbReference>
<evidence type="ECO:0000256" key="11">
    <source>
        <dbReference type="ARBA" id="ARBA00023008"/>
    </source>
</evidence>
<evidence type="ECO:0000256" key="12">
    <source>
        <dbReference type="ARBA" id="ARBA00023180"/>
    </source>
</evidence>
<dbReference type="HOGENOM" id="CLU_387049_0_0_1"/>
<keyword evidence="10" id="KW-0560">Oxidoreductase</keyword>
<accession>F6HJD2</accession>
<organism evidence="16 17">
    <name type="scientific">Vitis vinifera</name>
    <name type="common">Grape</name>
    <dbReference type="NCBI Taxonomy" id="29760"/>
    <lineage>
        <taxon>Eukaryota</taxon>
        <taxon>Viridiplantae</taxon>
        <taxon>Streptophyta</taxon>
        <taxon>Embryophyta</taxon>
        <taxon>Tracheophyta</taxon>
        <taxon>Spermatophyta</taxon>
        <taxon>Magnoliopsida</taxon>
        <taxon>eudicotyledons</taxon>
        <taxon>Gunneridae</taxon>
        <taxon>Pentapetalae</taxon>
        <taxon>rosids</taxon>
        <taxon>Vitales</taxon>
        <taxon>Vitaceae</taxon>
        <taxon>Viteae</taxon>
        <taxon>Vitis</taxon>
    </lineage>
</organism>
<keyword evidence="7" id="KW-0964">Secreted</keyword>
<dbReference type="InterPro" id="IPR034285">
    <property type="entry name" value="CuRO_2_LCC"/>
</dbReference>
<dbReference type="CDD" id="cd13897">
    <property type="entry name" value="CuRO_3_LCC_plant"/>
    <property type="match status" value="1"/>
</dbReference>
<dbReference type="GO" id="GO:0016491">
    <property type="term" value="F:oxidoreductase activity"/>
    <property type="evidence" value="ECO:0000318"/>
    <property type="project" value="GO_Central"/>
</dbReference>
<proteinExistence type="inferred from homology"/>
<sequence>MNSELFFAISEHNLTVVGTDGTYTKPLVTNYLMITPGQTMDVLITTNQTPSYYYMAIRQFVTIDPSIPDFTNMTATAILQYRGNYTPPASPSLPTTLPTFYQLDAGYNFTSKLRSLASPEHPANVPQNVTTRMFITASINLVSYTFEGIIVNHIASTLNNISFMDPSSSILDAYYRHISGVYTTDFPDDPPSFFDFTGEDDLPSAITKPATKVKVLNYNETLEIVFQGTNLLLSAEDHPVHLHGFTFFVVGMGFGNFDPVADPKGYNLVDPPEQNTVRVPKNGWVAIRLRVDNPASWFEGDVNLLVQEALLQNSTSSTPVSDAYTINGQPGDFAACSNGTTYRLLVDYGKTYLLRIVNAIMNSETFFAISGHNLTVVGTDGTYTKPFVTSFIMITPGQTMDVLVTMDQAPSYYYMAARQFVSENPEVPDFDDSNVTAIIQYRGNYTPPAAPSFPANLPAYHQLGVAYSFLSQFRSLASPEHPVNVPLDITTRMYITVAMNSVVYEDEGTTGTYIASSLNNISFLNPEMDVLQAYYRHVGGVYTTDFPDHPSYYFNFTGYDMPSDVTMQATKVKVLNYNESAEIIFQGTNVQYTPEDHPLHLHGYTFYVIGSGYGVFDNETDPQGFNLVDPPERNTVTVPQNGWVALRFVANNPGVWLWHCHLDRHLTLGMDTVFIVKDGGTPETSILPPPAYMPPCQDPSPIVLEDFSDSVKAW</sequence>
<keyword evidence="11" id="KW-0186">Copper</keyword>
<dbReference type="PaxDb" id="29760-VIT_18s0001g02290.t01"/>
<dbReference type="InterPro" id="IPR034289">
    <property type="entry name" value="CuRO_3_LCC"/>
</dbReference>
<evidence type="ECO:0000313" key="17">
    <source>
        <dbReference type="Proteomes" id="UP000009183"/>
    </source>
</evidence>
<dbReference type="eggNOG" id="KOG1263">
    <property type="taxonomic scope" value="Eukaryota"/>
</dbReference>
<dbReference type="Pfam" id="PF07731">
    <property type="entry name" value="Cu-oxidase_2"/>
    <property type="match status" value="1"/>
</dbReference>
<feature type="domain" description="Plastocyanin-like" evidence="14">
    <location>
        <begin position="2"/>
        <end position="84"/>
    </location>
</feature>
<keyword evidence="17" id="KW-1185">Reference proteome</keyword>
<evidence type="ECO:0000256" key="10">
    <source>
        <dbReference type="ARBA" id="ARBA00023002"/>
    </source>
</evidence>
<evidence type="ECO:0000256" key="13">
    <source>
        <dbReference type="ARBA" id="ARBA00023185"/>
    </source>
</evidence>
<evidence type="ECO:0000259" key="15">
    <source>
        <dbReference type="Pfam" id="PF07731"/>
    </source>
</evidence>
<evidence type="ECO:0000256" key="7">
    <source>
        <dbReference type="ARBA" id="ARBA00022525"/>
    </source>
</evidence>
<dbReference type="InterPro" id="IPR008972">
    <property type="entry name" value="Cupredoxin"/>
</dbReference>
<comment type="subcellular location">
    <subcellularLocation>
        <location evidence="3">Secreted</location>
        <location evidence="3">Extracellular space</location>
        <location evidence="3">Apoplast</location>
    </subcellularLocation>
</comment>
<dbReference type="GO" id="GO:0005507">
    <property type="term" value="F:copper ion binding"/>
    <property type="evidence" value="ECO:0007669"/>
    <property type="project" value="InterPro"/>
</dbReference>
<feature type="domain" description="Plastocyanin-like" evidence="14">
    <location>
        <begin position="295"/>
        <end position="444"/>
    </location>
</feature>
<dbReference type="SMR" id="F6HJD2"/>
<evidence type="ECO:0000259" key="14">
    <source>
        <dbReference type="Pfam" id="PF00394"/>
    </source>
</evidence>
<dbReference type="PROSITE" id="PS00080">
    <property type="entry name" value="MULTICOPPER_OXIDASE2"/>
    <property type="match status" value="1"/>
</dbReference>
<dbReference type="Pfam" id="PF00394">
    <property type="entry name" value="Cu-oxidase"/>
    <property type="match status" value="2"/>
</dbReference>
<keyword evidence="12" id="KW-0325">Glycoprotein</keyword>
<comment type="catalytic activity">
    <reaction evidence="1">
        <text>4 hydroquinone + O2 = 4 benzosemiquinone + 2 H2O</text>
        <dbReference type="Rhea" id="RHEA:11276"/>
        <dbReference type="ChEBI" id="CHEBI:15377"/>
        <dbReference type="ChEBI" id="CHEBI:15379"/>
        <dbReference type="ChEBI" id="CHEBI:17594"/>
        <dbReference type="ChEBI" id="CHEBI:17977"/>
        <dbReference type="EC" id="1.10.3.2"/>
    </reaction>
</comment>
<comment type="cofactor">
    <cofactor evidence="2">
        <name>Cu cation</name>
        <dbReference type="ChEBI" id="CHEBI:23378"/>
    </cofactor>
</comment>